<dbReference type="AlphaFoldDB" id="A0A2R5FD59"/>
<reference evidence="5 6" key="1">
    <citation type="submission" date="2017-12" db="EMBL/GenBank/DDBJ databases">
        <title>Sequencing, de novo assembly and annotation of complete genome of a new Thraustochytrid species, strain FCC1311.</title>
        <authorList>
            <person name="Sedici K."/>
            <person name="Godart F."/>
            <person name="Aiese Cigliano R."/>
            <person name="Sanseverino W."/>
            <person name="Barakat M."/>
            <person name="Ortet P."/>
            <person name="Marechal E."/>
            <person name="Cagnac O."/>
            <person name="Amato A."/>
        </authorList>
    </citation>
    <scope>NUCLEOTIDE SEQUENCE [LARGE SCALE GENOMIC DNA]</scope>
</reference>
<comment type="caution">
    <text evidence="5">The sequence shown here is derived from an EMBL/GenBank/DDBJ whole genome shotgun (WGS) entry which is preliminary data.</text>
</comment>
<dbReference type="InParanoid" id="A0A2R5FD59"/>
<evidence type="ECO:0000313" key="5">
    <source>
        <dbReference type="EMBL" id="GBG16160.1"/>
    </source>
</evidence>
<dbReference type="GO" id="GO:0006508">
    <property type="term" value="P:proteolysis"/>
    <property type="evidence" value="ECO:0007669"/>
    <property type="project" value="UniProtKB-KW"/>
</dbReference>
<organism evidence="5 6">
    <name type="scientific">Hondaea fermentalgiana</name>
    <dbReference type="NCBI Taxonomy" id="2315210"/>
    <lineage>
        <taxon>Eukaryota</taxon>
        <taxon>Sar</taxon>
        <taxon>Stramenopiles</taxon>
        <taxon>Bigyra</taxon>
        <taxon>Labyrinthulomycetes</taxon>
        <taxon>Thraustochytrida</taxon>
        <taxon>Thraustochytriidae</taxon>
        <taxon>Hondaea</taxon>
    </lineage>
</organism>
<protein>
    <submittedName>
        <fullName evidence="5">Sentrin-specific protease 5</fullName>
    </submittedName>
</protein>
<evidence type="ECO:0000256" key="3">
    <source>
        <dbReference type="ARBA" id="ARBA00022801"/>
    </source>
</evidence>
<dbReference type="EMBL" id="BEYU01001165">
    <property type="protein sequence ID" value="GBG16160.1"/>
    <property type="molecule type" value="Genomic_DNA"/>
</dbReference>
<dbReference type="Proteomes" id="UP000241890">
    <property type="component" value="Unassembled WGS sequence"/>
</dbReference>
<feature type="non-terminal residue" evidence="5">
    <location>
        <position position="122"/>
    </location>
</feature>
<sequence>MFDGSPIDVTGKAEIVIKPVLHGAHWGLIYLDLKSKALFVYDPRNALASQSIFTKKLSDCAISLRKVVLGSEGEPVLRYGFQGVENNTDCGIFVMGVINALLTLPDEVAKAHEKVQPKSGHS</sequence>
<dbReference type="GO" id="GO:0008234">
    <property type="term" value="F:cysteine-type peptidase activity"/>
    <property type="evidence" value="ECO:0007669"/>
    <property type="project" value="InterPro"/>
</dbReference>
<comment type="similarity">
    <text evidence="1">Belongs to the peptidase C48 family.</text>
</comment>
<dbReference type="SUPFAM" id="SSF54001">
    <property type="entry name" value="Cysteine proteinases"/>
    <property type="match status" value="1"/>
</dbReference>
<keyword evidence="2 5" id="KW-0645">Protease</keyword>
<evidence type="ECO:0000256" key="2">
    <source>
        <dbReference type="ARBA" id="ARBA00022670"/>
    </source>
</evidence>
<evidence type="ECO:0000313" key="6">
    <source>
        <dbReference type="Proteomes" id="UP000241890"/>
    </source>
</evidence>
<dbReference type="Gene3D" id="3.40.395.10">
    <property type="entry name" value="Adenoviral Proteinase, Chain A"/>
    <property type="match status" value="1"/>
</dbReference>
<feature type="domain" description="Ubiquitin-like protease family profile" evidence="4">
    <location>
        <begin position="1"/>
        <end position="101"/>
    </location>
</feature>
<dbReference type="InterPro" id="IPR003653">
    <property type="entry name" value="Peptidase_C48_C"/>
</dbReference>
<proteinExistence type="inferred from homology"/>
<name>A0A2R5FD59_9STRA</name>
<keyword evidence="3" id="KW-0378">Hydrolase</keyword>
<evidence type="ECO:0000256" key="1">
    <source>
        <dbReference type="ARBA" id="ARBA00005234"/>
    </source>
</evidence>
<keyword evidence="6" id="KW-1185">Reference proteome</keyword>
<evidence type="ECO:0000259" key="4">
    <source>
        <dbReference type="PROSITE" id="PS50600"/>
    </source>
</evidence>
<accession>A0A2R5FD59</accession>
<dbReference type="PROSITE" id="PS50600">
    <property type="entry name" value="ULP_PROTEASE"/>
    <property type="match status" value="1"/>
</dbReference>
<dbReference type="InterPro" id="IPR038765">
    <property type="entry name" value="Papain-like_cys_pep_sf"/>
</dbReference>
<gene>
    <name evidence="5" type="ORF">FCC1311_116352</name>
</gene>